<evidence type="ECO:0008006" key="4">
    <source>
        <dbReference type="Google" id="ProtNLM"/>
    </source>
</evidence>
<organism evidence="2 3">
    <name type="scientific">Metabacillus litoralis</name>
    <dbReference type="NCBI Taxonomy" id="152268"/>
    <lineage>
        <taxon>Bacteria</taxon>
        <taxon>Bacillati</taxon>
        <taxon>Bacillota</taxon>
        <taxon>Bacilli</taxon>
        <taxon>Bacillales</taxon>
        <taxon>Bacillaceae</taxon>
        <taxon>Metabacillus</taxon>
    </lineage>
</organism>
<feature type="transmembrane region" description="Helical" evidence="1">
    <location>
        <begin position="189"/>
        <end position="206"/>
    </location>
</feature>
<feature type="transmembrane region" description="Helical" evidence="1">
    <location>
        <begin position="59"/>
        <end position="81"/>
    </location>
</feature>
<accession>A0A179SUL6</accession>
<protein>
    <recommendedName>
        <fullName evidence="4">ABC transporter permease</fullName>
    </recommendedName>
</protein>
<feature type="transmembrane region" description="Helical" evidence="1">
    <location>
        <begin position="349"/>
        <end position="368"/>
    </location>
</feature>
<dbReference type="OrthoDB" id="2447941at2"/>
<keyword evidence="1" id="KW-1133">Transmembrane helix</keyword>
<feature type="transmembrane region" description="Helical" evidence="1">
    <location>
        <begin position="374"/>
        <end position="396"/>
    </location>
</feature>
<dbReference type="InterPro" id="IPR010288">
    <property type="entry name" value="EcsB_ABC"/>
</dbReference>
<dbReference type="STRING" id="152268.A6K24_07770"/>
<evidence type="ECO:0000256" key="1">
    <source>
        <dbReference type="SAM" id="Phobius"/>
    </source>
</evidence>
<dbReference type="GO" id="GO:0016020">
    <property type="term" value="C:membrane"/>
    <property type="evidence" value="ECO:0007669"/>
    <property type="project" value="InterPro"/>
</dbReference>
<keyword evidence="1" id="KW-0472">Membrane</keyword>
<comment type="caution">
    <text evidence="2">The sequence shown here is derived from an EMBL/GenBank/DDBJ whole genome shotgun (WGS) entry which is preliminary data.</text>
</comment>
<feature type="transmembrane region" description="Helical" evidence="1">
    <location>
        <begin position="102"/>
        <end position="125"/>
    </location>
</feature>
<feature type="transmembrane region" description="Helical" evidence="1">
    <location>
        <begin position="131"/>
        <end position="151"/>
    </location>
</feature>
<dbReference type="EMBL" id="LWSG01000034">
    <property type="protein sequence ID" value="OAS83993.1"/>
    <property type="molecule type" value="Genomic_DNA"/>
</dbReference>
<proteinExistence type="predicted"/>
<evidence type="ECO:0000313" key="2">
    <source>
        <dbReference type="EMBL" id="OAS83993.1"/>
    </source>
</evidence>
<keyword evidence="3" id="KW-1185">Reference proteome</keyword>
<feature type="transmembrane region" description="Helical" evidence="1">
    <location>
        <begin position="30"/>
        <end position="47"/>
    </location>
</feature>
<dbReference type="AlphaFoldDB" id="A0A179SUL6"/>
<keyword evidence="1" id="KW-0812">Transmembrane</keyword>
<dbReference type="PIRSF" id="PIRSF037259">
    <property type="entry name" value="EcsB_ABC"/>
    <property type="match status" value="1"/>
</dbReference>
<evidence type="ECO:0000313" key="3">
    <source>
        <dbReference type="Proteomes" id="UP000078534"/>
    </source>
</evidence>
<gene>
    <name evidence="2" type="ORF">A6K24_07770</name>
</gene>
<reference evidence="3" key="1">
    <citation type="submission" date="2016-04" db="EMBL/GenBank/DDBJ databases">
        <authorList>
            <person name="Lyu Z."/>
            <person name="Lyu W."/>
        </authorList>
    </citation>
    <scope>NUCLEOTIDE SEQUENCE [LARGE SCALE GENOMIC DNA]</scope>
    <source>
        <strain evidence="3">C44</strain>
    </source>
</reference>
<dbReference type="Pfam" id="PF05975">
    <property type="entry name" value="EcsB"/>
    <property type="match status" value="1"/>
</dbReference>
<dbReference type="Proteomes" id="UP000078534">
    <property type="component" value="Unassembled WGS sequence"/>
</dbReference>
<dbReference type="RefSeq" id="WP_066336842.1">
    <property type="nucleotide sequence ID" value="NZ_LWSG01000034.1"/>
</dbReference>
<feature type="transmembrane region" description="Helical" evidence="1">
    <location>
        <begin position="283"/>
        <end position="301"/>
    </location>
</feature>
<feature type="transmembrane region" description="Helical" evidence="1">
    <location>
        <begin position="307"/>
        <end position="328"/>
    </location>
</feature>
<name>A0A179SUL6_9BACI</name>
<sequence length="409" mass="48177">MNSIDEIWKTRVNHHINETRAYLKYMLNDHLLFVFIFLAAGGAITYQKWLETLSPNFPAILIMTIIFSLIVISSNVRTLLIEADMVFLLPMEHKMKSYFKKAFSYSLITQSFIIIVGIILFSPLYFKVAHVNGRVLLISLILLLIVKYWNLRISWKMGYFTDWAAKWSDLLVRFAMNVCVIFFILSQQYVFVLVLLLLMAGYDGYFSKLVKPKAIKWNQLIKKEEEKKQSFYKIANLFTDVPKLKKRAKRRKYLDWILKQVNYHQENVYEYLYLRALLRSGDYFGIIIRLTIIGSFILTFINEQLVGSSIVMVVFTFLTGIQIMSLYKHFELLELPNLYPHADKNRLRSFIKIIFRILIVQTIIYAVVNFITSTLYIFVVTLCADVLFVSVFVLVYMKNRLNKSEKDVY</sequence>